<dbReference type="PANTHER" id="PTHR43532">
    <property type="entry name" value="GLUCOSE-1-PHOSPHATE THYMIDYLYLTRANSFERASE"/>
    <property type="match status" value="1"/>
</dbReference>
<comment type="catalytic activity">
    <reaction evidence="8 9">
        <text>dTTP + alpha-D-glucose 1-phosphate + H(+) = dTDP-alpha-D-glucose + diphosphate</text>
        <dbReference type="Rhea" id="RHEA:15225"/>
        <dbReference type="ChEBI" id="CHEBI:15378"/>
        <dbReference type="ChEBI" id="CHEBI:33019"/>
        <dbReference type="ChEBI" id="CHEBI:37568"/>
        <dbReference type="ChEBI" id="CHEBI:57477"/>
        <dbReference type="ChEBI" id="CHEBI:58601"/>
        <dbReference type="EC" id="2.7.7.24"/>
    </reaction>
</comment>
<feature type="domain" description="Nucleotidyl transferase" evidence="10">
    <location>
        <begin position="11"/>
        <end position="246"/>
    </location>
</feature>
<evidence type="ECO:0000256" key="9">
    <source>
        <dbReference type="RuleBase" id="RU003706"/>
    </source>
</evidence>
<evidence type="ECO:0000256" key="3">
    <source>
        <dbReference type="ARBA" id="ARBA00012461"/>
    </source>
</evidence>
<evidence type="ECO:0000256" key="4">
    <source>
        <dbReference type="ARBA" id="ARBA00022679"/>
    </source>
</evidence>
<dbReference type="KEGG" id="php:PhaeoP97_04015"/>
<evidence type="ECO:0000256" key="7">
    <source>
        <dbReference type="ARBA" id="ARBA00022842"/>
    </source>
</evidence>
<evidence type="ECO:0000259" key="10">
    <source>
        <dbReference type="Pfam" id="PF00483"/>
    </source>
</evidence>
<evidence type="ECO:0000256" key="8">
    <source>
        <dbReference type="ARBA" id="ARBA00049336"/>
    </source>
</evidence>
<dbReference type="SUPFAM" id="SSF53448">
    <property type="entry name" value="Nucleotide-diphospho-sugar transferases"/>
    <property type="match status" value="1"/>
</dbReference>
<keyword evidence="11" id="KW-0614">Plasmid</keyword>
<keyword evidence="7 9" id="KW-0460">Magnesium</keyword>
<dbReference type="FunFam" id="3.90.550.10:FF:000023">
    <property type="entry name" value="Glucose-1-phosphate thymidylyltransferase"/>
    <property type="match status" value="1"/>
</dbReference>
<keyword evidence="12" id="KW-1185">Reference proteome</keyword>
<comment type="function">
    <text evidence="9">Catalyzes the formation of dTDP-glucose, from dTTP and glucose 1-phosphate, as well as its pyrophosphorolysis.</text>
</comment>
<proteinExistence type="inferred from homology"/>
<keyword evidence="5 9" id="KW-0548">Nucleotidyltransferase</keyword>
<gene>
    <name evidence="11" type="primary">rfbA</name>
    <name evidence="11" type="ORF">PhaeoP97_04015</name>
</gene>
<evidence type="ECO:0000256" key="1">
    <source>
        <dbReference type="ARBA" id="ARBA00001946"/>
    </source>
</evidence>
<dbReference type="InterPro" id="IPR005835">
    <property type="entry name" value="NTP_transferase_dom"/>
</dbReference>
<evidence type="ECO:0000256" key="5">
    <source>
        <dbReference type="ARBA" id="ARBA00022695"/>
    </source>
</evidence>
<accession>A0A1L3IB69</accession>
<evidence type="ECO:0000313" key="12">
    <source>
        <dbReference type="Proteomes" id="UP000183859"/>
    </source>
</evidence>
<dbReference type="RefSeq" id="WP_072506945.1">
    <property type="nucleotide sequence ID" value="NZ_CP016368.1"/>
</dbReference>
<geneLocation type="plasmid" evidence="12">
    <name>pp97_d</name>
</geneLocation>
<dbReference type="EC" id="2.7.7.24" evidence="3 9"/>
<keyword evidence="4 9" id="KW-0808">Transferase</keyword>
<dbReference type="OrthoDB" id="9801810at2"/>
<protein>
    <recommendedName>
        <fullName evidence="3 9">Glucose-1-phosphate thymidylyltransferase</fullName>
        <ecNumber evidence="3 9">2.7.7.24</ecNumber>
    </recommendedName>
</protein>
<comment type="similarity">
    <text evidence="2 9">Belongs to the glucose-1-phosphate thymidylyltransferase family.</text>
</comment>
<name>A0A1L3IB69_9RHOB</name>
<comment type="cofactor">
    <cofactor evidence="1">
        <name>Mg(2+)</name>
        <dbReference type="ChEBI" id="CHEBI:18420"/>
    </cofactor>
</comment>
<dbReference type="Proteomes" id="UP000183859">
    <property type="component" value="Plasmid pP97_d"/>
</dbReference>
<dbReference type="AlphaFoldDB" id="A0A1L3IB69"/>
<dbReference type="NCBIfam" id="TIGR01207">
    <property type="entry name" value="rmlA"/>
    <property type="match status" value="1"/>
</dbReference>
<organism evidence="11 12">
    <name type="scientific">Phaeobacter porticola</name>
    <dbReference type="NCBI Taxonomy" id="1844006"/>
    <lineage>
        <taxon>Bacteria</taxon>
        <taxon>Pseudomonadati</taxon>
        <taxon>Pseudomonadota</taxon>
        <taxon>Alphaproteobacteria</taxon>
        <taxon>Rhodobacterales</taxon>
        <taxon>Roseobacteraceae</taxon>
        <taxon>Phaeobacter</taxon>
    </lineage>
</organism>
<dbReference type="InterPro" id="IPR005907">
    <property type="entry name" value="G1P_thy_trans_s"/>
</dbReference>
<dbReference type="CDD" id="cd02538">
    <property type="entry name" value="G1P_TT_short"/>
    <property type="match status" value="1"/>
</dbReference>
<dbReference type="PANTHER" id="PTHR43532:SF1">
    <property type="entry name" value="GLUCOSE-1-PHOSPHATE THYMIDYLYLTRANSFERASE 1"/>
    <property type="match status" value="1"/>
</dbReference>
<sequence length="296" mass="32006">MTTGTSGAGRKGIILAGGSGTRLYPITMAVSKQLLPLYDKPMIYYPLSVLMLAGIREICVITTPQDQDQFTRLLGDGSQWGISLTYVEQPSPDGLAQAFVLAEDFLDGAPSALVLGDNVFFGHGLPKLLAAADAQTSGGTVFGYHVADPERYGVVEFDAEGRAREIIEKPAVPPSNYAVTGLYFLDGSAPERARQVTPSPRGELEITDLLQMYLDQGALRVETMGRGYAWLDTGTHGSLLDAGNFVRTLQERQGLQTGCPEEIAHEAGWIDAAQLRTRAEMFAKNAYGAYLERLLN</sequence>
<dbReference type="EMBL" id="CP016368">
    <property type="protein sequence ID" value="APG49365.1"/>
    <property type="molecule type" value="Genomic_DNA"/>
</dbReference>
<dbReference type="GO" id="GO:0046872">
    <property type="term" value="F:metal ion binding"/>
    <property type="evidence" value="ECO:0007669"/>
    <property type="project" value="UniProtKB-KW"/>
</dbReference>
<evidence type="ECO:0000313" key="11">
    <source>
        <dbReference type="EMBL" id="APG49365.1"/>
    </source>
</evidence>
<dbReference type="Pfam" id="PF00483">
    <property type="entry name" value="NTP_transferase"/>
    <property type="match status" value="1"/>
</dbReference>
<evidence type="ECO:0000256" key="2">
    <source>
        <dbReference type="ARBA" id="ARBA00010480"/>
    </source>
</evidence>
<evidence type="ECO:0000256" key="6">
    <source>
        <dbReference type="ARBA" id="ARBA00022723"/>
    </source>
</evidence>
<keyword evidence="6 9" id="KW-0479">Metal-binding</keyword>
<dbReference type="GO" id="GO:0008879">
    <property type="term" value="F:glucose-1-phosphate thymidylyltransferase activity"/>
    <property type="evidence" value="ECO:0007669"/>
    <property type="project" value="UniProtKB-EC"/>
</dbReference>
<dbReference type="InterPro" id="IPR029044">
    <property type="entry name" value="Nucleotide-diphossugar_trans"/>
</dbReference>
<reference evidence="12" key="1">
    <citation type="submission" date="2016-07" db="EMBL/GenBank/DDBJ databases">
        <title>Phaeobacter portensis sp. nov., a tropodithietic acid producing bacterium isolated from a German harbor.</title>
        <authorList>
            <person name="Freese H.M."/>
            <person name="Bunk B."/>
            <person name="Breider S."/>
            <person name="Brinkhoff T."/>
        </authorList>
    </citation>
    <scope>NUCLEOTIDE SEQUENCE [LARGE SCALE GENOMIC DNA]</scope>
    <source>
        <strain evidence="12">P97</strain>
        <plasmid evidence="12">pp97_d</plasmid>
    </source>
</reference>
<dbReference type="Gene3D" id="3.90.550.10">
    <property type="entry name" value="Spore Coat Polysaccharide Biosynthesis Protein SpsA, Chain A"/>
    <property type="match status" value="1"/>
</dbReference>